<dbReference type="GO" id="GO:0005737">
    <property type="term" value="C:cytoplasm"/>
    <property type="evidence" value="ECO:0007669"/>
    <property type="project" value="TreeGrafter"/>
</dbReference>
<dbReference type="EMBL" id="CAJNOE010000283">
    <property type="protein sequence ID" value="CAF1117937.1"/>
    <property type="molecule type" value="Genomic_DNA"/>
</dbReference>
<dbReference type="GO" id="GO:0004089">
    <property type="term" value="F:carbonate dehydratase activity"/>
    <property type="evidence" value="ECO:0007669"/>
    <property type="project" value="UniProtKB-UniRule"/>
</dbReference>
<evidence type="ECO:0000256" key="8">
    <source>
        <dbReference type="ARBA" id="ARBA00023239"/>
    </source>
</evidence>
<dbReference type="AlphaFoldDB" id="A0A814QED3"/>
<keyword evidence="5" id="KW-0964">Secreted</keyword>
<comment type="subcellular location">
    <subcellularLocation>
        <location evidence="2">Secreted</location>
        <location evidence="2">Extracellular space</location>
        <location evidence="2">Extracellular matrix</location>
    </subcellularLocation>
</comment>
<name>A0A814QED3_9BILA</name>
<comment type="similarity">
    <text evidence="3 10">Belongs to the alpha-carbonic anhydrase family.</text>
</comment>
<comment type="function">
    <text evidence="10">Reversible hydration of carbon dioxide.</text>
</comment>
<evidence type="ECO:0000256" key="5">
    <source>
        <dbReference type="ARBA" id="ARBA00022530"/>
    </source>
</evidence>
<dbReference type="SMART" id="SM01057">
    <property type="entry name" value="Carb_anhydrase"/>
    <property type="match status" value="1"/>
</dbReference>
<evidence type="ECO:0000313" key="14">
    <source>
        <dbReference type="Proteomes" id="UP000663860"/>
    </source>
</evidence>
<dbReference type="Gene3D" id="3.10.200.10">
    <property type="entry name" value="Alpha carbonic anhydrase"/>
    <property type="match status" value="1"/>
</dbReference>
<dbReference type="Pfam" id="PF00194">
    <property type="entry name" value="Carb_anhydrase"/>
    <property type="match status" value="1"/>
</dbReference>
<dbReference type="EC" id="4.2.1.1" evidence="4 10"/>
<evidence type="ECO:0000256" key="10">
    <source>
        <dbReference type="RuleBase" id="RU367011"/>
    </source>
</evidence>
<protein>
    <recommendedName>
        <fullName evidence="4 10">Carbonic anhydrase</fullName>
        <ecNumber evidence="4 10">4.2.1.1</ecNumber>
    </recommendedName>
</protein>
<evidence type="ECO:0000256" key="2">
    <source>
        <dbReference type="ARBA" id="ARBA00004498"/>
    </source>
</evidence>
<evidence type="ECO:0000313" key="13">
    <source>
        <dbReference type="EMBL" id="CAF3848970.1"/>
    </source>
</evidence>
<comment type="caution">
    <text evidence="12">The sequence shown here is derived from an EMBL/GenBank/DDBJ whole genome shotgun (WGS) entry which is preliminary data.</text>
</comment>
<dbReference type="Proteomes" id="UP000663860">
    <property type="component" value="Unassembled WGS sequence"/>
</dbReference>
<dbReference type="EMBL" id="CAJOBB010001378">
    <property type="protein sequence ID" value="CAF3848970.1"/>
    <property type="molecule type" value="Genomic_DNA"/>
</dbReference>
<keyword evidence="6 10" id="KW-0479">Metal-binding</keyword>
<evidence type="ECO:0000259" key="11">
    <source>
        <dbReference type="PROSITE" id="PS51144"/>
    </source>
</evidence>
<feature type="domain" description="Alpha-carbonic anhydrase" evidence="11">
    <location>
        <begin position="3"/>
        <end position="251"/>
    </location>
</feature>
<dbReference type="PROSITE" id="PS51144">
    <property type="entry name" value="ALPHA_CA_2"/>
    <property type="match status" value="1"/>
</dbReference>
<organism evidence="12 14">
    <name type="scientific">Adineta steineri</name>
    <dbReference type="NCBI Taxonomy" id="433720"/>
    <lineage>
        <taxon>Eukaryota</taxon>
        <taxon>Metazoa</taxon>
        <taxon>Spiralia</taxon>
        <taxon>Gnathifera</taxon>
        <taxon>Rotifera</taxon>
        <taxon>Eurotatoria</taxon>
        <taxon>Bdelloidea</taxon>
        <taxon>Adinetida</taxon>
        <taxon>Adinetidae</taxon>
        <taxon>Adineta</taxon>
    </lineage>
</organism>
<dbReference type="CDD" id="cd00326">
    <property type="entry name" value="alpha_CA"/>
    <property type="match status" value="1"/>
</dbReference>
<dbReference type="SUPFAM" id="SSF51069">
    <property type="entry name" value="Carbonic anhydrase"/>
    <property type="match status" value="1"/>
</dbReference>
<accession>A0A814QED3</accession>
<sequence length="256" mass="30136">MNSEWNYGNMGPDVWSDIYPLCSEHSQSPIDIETSHTIYQSFSPFNFSSNSNELEKFKLINNGHTVSGIYIGNNKSSLTLNGGNLNGTFQLDNFHVHWGENYKSGSEHQINDQKYAVEIHFVYLNRKTNEKAVLAMFLKSILDTRGRKTNDYTSSQEWTKYWSIIKNLKEINDSNIIHLRLRSLMSKNRNNFWRYKGSLTTPPCSQGIIWTVFKEPIIVNDHELFRIRKNIFLKNFRSPQRLYNRKVYRSFHYITN</sequence>
<dbReference type="Proteomes" id="UP000663868">
    <property type="component" value="Unassembled WGS sequence"/>
</dbReference>
<dbReference type="InterPro" id="IPR018338">
    <property type="entry name" value="Carbonic_anhydrase_a-class_CS"/>
</dbReference>
<evidence type="ECO:0000256" key="6">
    <source>
        <dbReference type="ARBA" id="ARBA00022723"/>
    </source>
</evidence>
<dbReference type="GO" id="GO:0008270">
    <property type="term" value="F:zinc ion binding"/>
    <property type="evidence" value="ECO:0007669"/>
    <property type="project" value="UniProtKB-UniRule"/>
</dbReference>
<evidence type="ECO:0000256" key="7">
    <source>
        <dbReference type="ARBA" id="ARBA00022833"/>
    </source>
</evidence>
<evidence type="ECO:0000256" key="4">
    <source>
        <dbReference type="ARBA" id="ARBA00012925"/>
    </source>
</evidence>
<proteinExistence type="inferred from homology"/>
<dbReference type="PROSITE" id="PS00162">
    <property type="entry name" value="ALPHA_CA_1"/>
    <property type="match status" value="1"/>
</dbReference>
<keyword evidence="7 10" id="KW-0862">Zinc</keyword>
<dbReference type="InterPro" id="IPR036398">
    <property type="entry name" value="CA_dom_sf"/>
</dbReference>
<evidence type="ECO:0000313" key="12">
    <source>
        <dbReference type="EMBL" id="CAF1117937.1"/>
    </source>
</evidence>
<reference evidence="12" key="1">
    <citation type="submission" date="2021-02" db="EMBL/GenBank/DDBJ databases">
        <authorList>
            <person name="Nowell W R."/>
        </authorList>
    </citation>
    <scope>NUCLEOTIDE SEQUENCE</scope>
</reference>
<dbReference type="InterPro" id="IPR023561">
    <property type="entry name" value="Carbonic_anhydrase_a-class"/>
</dbReference>
<evidence type="ECO:0000256" key="1">
    <source>
        <dbReference type="ARBA" id="ARBA00001947"/>
    </source>
</evidence>
<comment type="cofactor">
    <cofactor evidence="1 10">
        <name>Zn(2+)</name>
        <dbReference type="ChEBI" id="CHEBI:29105"/>
    </cofactor>
</comment>
<keyword evidence="5" id="KW-0272">Extracellular matrix</keyword>
<evidence type="ECO:0000256" key="3">
    <source>
        <dbReference type="ARBA" id="ARBA00010718"/>
    </source>
</evidence>
<dbReference type="PANTHER" id="PTHR18952:SF141">
    <property type="entry name" value="CARBONIC ANHYDRASE"/>
    <property type="match status" value="1"/>
</dbReference>
<gene>
    <name evidence="12" type="ORF">IZO911_LOCUS23975</name>
    <name evidence="13" type="ORF">KXQ929_LOCUS19983</name>
</gene>
<evidence type="ECO:0000256" key="9">
    <source>
        <dbReference type="ARBA" id="ARBA00048348"/>
    </source>
</evidence>
<keyword evidence="8 10" id="KW-0456">Lyase</keyword>
<comment type="catalytic activity">
    <reaction evidence="9 10">
        <text>hydrogencarbonate + H(+) = CO2 + H2O</text>
        <dbReference type="Rhea" id="RHEA:10748"/>
        <dbReference type="ChEBI" id="CHEBI:15377"/>
        <dbReference type="ChEBI" id="CHEBI:15378"/>
        <dbReference type="ChEBI" id="CHEBI:16526"/>
        <dbReference type="ChEBI" id="CHEBI:17544"/>
        <dbReference type="EC" id="4.2.1.1"/>
    </reaction>
</comment>
<dbReference type="PANTHER" id="PTHR18952">
    <property type="entry name" value="CARBONIC ANHYDRASE"/>
    <property type="match status" value="1"/>
</dbReference>
<dbReference type="InterPro" id="IPR001148">
    <property type="entry name" value="CA_dom"/>
</dbReference>